<evidence type="ECO:0000256" key="1">
    <source>
        <dbReference type="SAM" id="Phobius"/>
    </source>
</evidence>
<evidence type="ECO:0000313" key="3">
    <source>
        <dbReference type="Proteomes" id="UP000460257"/>
    </source>
</evidence>
<keyword evidence="1" id="KW-1133">Transmembrane helix</keyword>
<protein>
    <recommendedName>
        <fullName evidence="4">DUF4366 domain-containing protein</fullName>
    </recommendedName>
</protein>
<accession>A0A6N7IZN6</accession>
<dbReference type="AlphaFoldDB" id="A0A6N7IZN6"/>
<feature type="transmembrane region" description="Helical" evidence="1">
    <location>
        <begin position="52"/>
        <end position="74"/>
    </location>
</feature>
<proteinExistence type="predicted"/>
<evidence type="ECO:0008006" key="4">
    <source>
        <dbReference type="Google" id="ProtNLM"/>
    </source>
</evidence>
<evidence type="ECO:0000313" key="2">
    <source>
        <dbReference type="EMBL" id="MQN01818.1"/>
    </source>
</evidence>
<dbReference type="Proteomes" id="UP000460257">
    <property type="component" value="Unassembled WGS sequence"/>
</dbReference>
<organism evidence="2 3">
    <name type="scientific">Candidatus Weimeria bifida</name>
    <dbReference type="NCBI Taxonomy" id="2599074"/>
    <lineage>
        <taxon>Bacteria</taxon>
        <taxon>Bacillati</taxon>
        <taxon>Bacillota</taxon>
        <taxon>Clostridia</taxon>
        <taxon>Lachnospirales</taxon>
        <taxon>Lachnospiraceae</taxon>
        <taxon>Candidatus Weimeria</taxon>
    </lineage>
</organism>
<keyword evidence="1" id="KW-0472">Membrane</keyword>
<sequence length="108" mass="12458">MKIFSKKLTKDDLADLININKLKSIVDKPFGLVRSRKEILQQKKEKTDMKKFIKGLLIFVGVVAVICGVAYALYRYFTPDYDDAFDDDFDDSFDDDDLFEDDADTEKA</sequence>
<keyword evidence="1" id="KW-0812">Transmembrane</keyword>
<keyword evidence="3" id="KW-1185">Reference proteome</keyword>
<name>A0A6N7IZN6_9FIRM</name>
<dbReference type="EMBL" id="VOGC01000006">
    <property type="protein sequence ID" value="MQN01818.1"/>
    <property type="molecule type" value="Genomic_DNA"/>
</dbReference>
<reference evidence="2" key="1">
    <citation type="journal article" date="2020" name="Appl. Environ. Microbiol.">
        <title>Medium-Chain Fatty Acid Synthesis by 'Candidatus Weimeria bifida' gen. nov., sp. nov., and 'Candidatus Pseudoramibacter fermentans' sp. nov.</title>
        <authorList>
            <person name="Scarborough M.J."/>
            <person name="Myers K.S."/>
            <person name="Donohue T.J."/>
            <person name="Noguera D.R."/>
        </authorList>
    </citation>
    <scope>NUCLEOTIDE SEQUENCE</scope>
    <source>
        <strain evidence="2">LCO1.1</strain>
    </source>
</reference>
<comment type="caution">
    <text evidence="2">The sequence shown here is derived from an EMBL/GenBank/DDBJ whole genome shotgun (WGS) entry which is preliminary data.</text>
</comment>
<gene>
    <name evidence="2" type="ORF">FRC54_07850</name>
</gene>